<dbReference type="Gene3D" id="3.40.50.720">
    <property type="entry name" value="NAD(P)-binding Rossmann-like Domain"/>
    <property type="match status" value="1"/>
</dbReference>
<gene>
    <name evidence="4" type="ORF">S01H1_21754</name>
</gene>
<accession>X0TVJ8</accession>
<feature type="domain" description="Ketoreductase" evidence="3">
    <location>
        <begin position="6"/>
        <end position="190"/>
    </location>
</feature>
<dbReference type="GO" id="GO:0032787">
    <property type="term" value="P:monocarboxylic acid metabolic process"/>
    <property type="evidence" value="ECO:0007669"/>
    <property type="project" value="UniProtKB-ARBA"/>
</dbReference>
<dbReference type="AlphaFoldDB" id="X0TVJ8"/>
<dbReference type="SMART" id="SM00822">
    <property type="entry name" value="PKS_KR"/>
    <property type="match status" value="1"/>
</dbReference>
<dbReference type="SUPFAM" id="SSF51735">
    <property type="entry name" value="NAD(P)-binding Rossmann-fold domains"/>
    <property type="match status" value="1"/>
</dbReference>
<dbReference type="PRINTS" id="PR00080">
    <property type="entry name" value="SDRFAMILY"/>
</dbReference>
<evidence type="ECO:0000256" key="2">
    <source>
        <dbReference type="ARBA" id="ARBA00023002"/>
    </source>
</evidence>
<evidence type="ECO:0000256" key="1">
    <source>
        <dbReference type="ARBA" id="ARBA00006484"/>
    </source>
</evidence>
<dbReference type="NCBIfam" id="NF009466">
    <property type="entry name" value="PRK12826.1-2"/>
    <property type="match status" value="1"/>
</dbReference>
<comment type="caution">
    <text evidence="4">The sequence shown here is derived from an EMBL/GenBank/DDBJ whole genome shotgun (WGS) entry which is preliminary data.</text>
</comment>
<dbReference type="EMBL" id="BARS01012122">
    <property type="protein sequence ID" value="GAF97279.1"/>
    <property type="molecule type" value="Genomic_DNA"/>
</dbReference>
<sequence length="208" mass="22309">MGLLGKVALVTGGAQGIGRAVALMLATNGSDVAISDVNVEMARTTAEEIEKIGRRALAVEADVARFEDGEKMVRETVEAMGRIDILVNNAGITRDKLILRMSEEDWDTVLNVNLKGAFNCTRAAVRYMSKQRSGRVVNIASVVGLMGNAGQANYAASKAGLIGFTKTVAREFASRRINVNAVAPGYIDTPMTRSLPEKAKEELKKLIP</sequence>
<organism evidence="4">
    <name type="scientific">marine sediment metagenome</name>
    <dbReference type="NCBI Taxonomy" id="412755"/>
    <lineage>
        <taxon>unclassified sequences</taxon>
        <taxon>metagenomes</taxon>
        <taxon>ecological metagenomes</taxon>
    </lineage>
</organism>
<dbReference type="InterPro" id="IPR057326">
    <property type="entry name" value="KR_dom"/>
</dbReference>
<reference evidence="4" key="1">
    <citation type="journal article" date="2014" name="Front. Microbiol.">
        <title>High frequency of phylogenetically diverse reductive dehalogenase-homologous genes in deep subseafloor sedimentary metagenomes.</title>
        <authorList>
            <person name="Kawai M."/>
            <person name="Futagami T."/>
            <person name="Toyoda A."/>
            <person name="Takaki Y."/>
            <person name="Nishi S."/>
            <person name="Hori S."/>
            <person name="Arai W."/>
            <person name="Tsubouchi T."/>
            <person name="Morono Y."/>
            <person name="Uchiyama I."/>
            <person name="Ito T."/>
            <person name="Fujiyama A."/>
            <person name="Inagaki F."/>
            <person name="Takami H."/>
        </authorList>
    </citation>
    <scope>NUCLEOTIDE SEQUENCE</scope>
    <source>
        <strain evidence="4">Expedition CK06-06</strain>
    </source>
</reference>
<dbReference type="InterPro" id="IPR036291">
    <property type="entry name" value="NAD(P)-bd_dom_sf"/>
</dbReference>
<evidence type="ECO:0000259" key="3">
    <source>
        <dbReference type="SMART" id="SM00822"/>
    </source>
</evidence>
<dbReference type="FunFam" id="3.40.50.720:FF:000173">
    <property type="entry name" value="3-oxoacyl-[acyl-carrier protein] reductase"/>
    <property type="match status" value="1"/>
</dbReference>
<dbReference type="GO" id="GO:0016491">
    <property type="term" value="F:oxidoreductase activity"/>
    <property type="evidence" value="ECO:0007669"/>
    <property type="project" value="UniProtKB-KW"/>
</dbReference>
<keyword evidence="2" id="KW-0560">Oxidoreductase</keyword>
<dbReference type="InterPro" id="IPR020904">
    <property type="entry name" value="Sc_DH/Rdtase_CS"/>
</dbReference>
<dbReference type="PANTHER" id="PTHR42879">
    <property type="entry name" value="3-OXOACYL-(ACYL-CARRIER-PROTEIN) REDUCTASE"/>
    <property type="match status" value="1"/>
</dbReference>
<name>X0TVJ8_9ZZZZ</name>
<feature type="non-terminal residue" evidence="4">
    <location>
        <position position="208"/>
    </location>
</feature>
<dbReference type="Pfam" id="PF00106">
    <property type="entry name" value="adh_short"/>
    <property type="match status" value="1"/>
</dbReference>
<dbReference type="InterPro" id="IPR050259">
    <property type="entry name" value="SDR"/>
</dbReference>
<evidence type="ECO:0000313" key="4">
    <source>
        <dbReference type="EMBL" id="GAF97279.1"/>
    </source>
</evidence>
<protein>
    <recommendedName>
        <fullName evidence="3">Ketoreductase domain-containing protein</fullName>
    </recommendedName>
</protein>
<dbReference type="PANTHER" id="PTHR42879:SF2">
    <property type="entry name" value="3-OXOACYL-[ACYL-CARRIER-PROTEIN] REDUCTASE FABG"/>
    <property type="match status" value="1"/>
</dbReference>
<comment type="similarity">
    <text evidence="1">Belongs to the short-chain dehydrogenases/reductases (SDR) family.</text>
</comment>
<proteinExistence type="inferred from homology"/>
<dbReference type="PRINTS" id="PR00081">
    <property type="entry name" value="GDHRDH"/>
</dbReference>
<dbReference type="PROSITE" id="PS00061">
    <property type="entry name" value="ADH_SHORT"/>
    <property type="match status" value="1"/>
</dbReference>
<dbReference type="InterPro" id="IPR002347">
    <property type="entry name" value="SDR_fam"/>
</dbReference>